<dbReference type="InterPro" id="IPR039426">
    <property type="entry name" value="TonB-dep_rcpt-like"/>
</dbReference>
<evidence type="ECO:0000256" key="8">
    <source>
        <dbReference type="ARBA" id="ARBA00023170"/>
    </source>
</evidence>
<dbReference type="AlphaFoldDB" id="A0A4V6I3D2"/>
<protein>
    <submittedName>
        <fullName evidence="14">TonB-dependent receptor</fullName>
    </submittedName>
</protein>
<evidence type="ECO:0000256" key="11">
    <source>
        <dbReference type="RuleBase" id="RU003357"/>
    </source>
</evidence>
<evidence type="ECO:0000259" key="12">
    <source>
        <dbReference type="Pfam" id="PF00593"/>
    </source>
</evidence>
<dbReference type="GO" id="GO:0015344">
    <property type="term" value="F:siderophore uptake transmembrane transporter activity"/>
    <property type="evidence" value="ECO:0007669"/>
    <property type="project" value="TreeGrafter"/>
</dbReference>
<comment type="subcellular location">
    <subcellularLocation>
        <location evidence="1 10">Cell outer membrane</location>
        <topology evidence="1 10">Multi-pass membrane protein</topology>
    </subcellularLocation>
</comment>
<evidence type="ECO:0000256" key="6">
    <source>
        <dbReference type="ARBA" id="ARBA00023077"/>
    </source>
</evidence>
<keyword evidence="2 10" id="KW-0813">Transport</keyword>
<dbReference type="Gene3D" id="2.170.130.10">
    <property type="entry name" value="TonB-dependent receptor, plug domain"/>
    <property type="match status" value="1"/>
</dbReference>
<dbReference type="InterPro" id="IPR000531">
    <property type="entry name" value="Beta-barrel_TonB"/>
</dbReference>
<keyword evidence="7 10" id="KW-0472">Membrane</keyword>
<dbReference type="EMBL" id="JRPD02000017">
    <property type="protein sequence ID" value="TLD99552.1"/>
    <property type="molecule type" value="Genomic_DNA"/>
</dbReference>
<reference evidence="14 15" key="1">
    <citation type="journal article" date="2014" name="Genome Announc.">
        <title>Draft genome sequences of eight enterohepatic helicobacter species isolated from both laboratory and wild rodents.</title>
        <authorList>
            <person name="Sheh A."/>
            <person name="Shen Z."/>
            <person name="Fox J.G."/>
        </authorList>
    </citation>
    <scope>NUCLEOTIDE SEQUENCE [LARGE SCALE GENOMIC DNA]</scope>
    <source>
        <strain evidence="14 15">ST1</strain>
    </source>
</reference>
<dbReference type="OrthoDB" id="5389752at2"/>
<dbReference type="InterPro" id="IPR036942">
    <property type="entry name" value="Beta-barrel_TonB_sf"/>
</dbReference>
<evidence type="ECO:0000256" key="2">
    <source>
        <dbReference type="ARBA" id="ARBA00022448"/>
    </source>
</evidence>
<dbReference type="GO" id="GO:0009279">
    <property type="term" value="C:cell outer membrane"/>
    <property type="evidence" value="ECO:0007669"/>
    <property type="project" value="UniProtKB-SubCell"/>
</dbReference>
<accession>A0A4V6I3D2</accession>
<comment type="caution">
    <text evidence="14">The sequence shown here is derived from an EMBL/GenBank/DDBJ whole genome shotgun (WGS) entry which is preliminary data.</text>
</comment>
<dbReference type="Pfam" id="PF00593">
    <property type="entry name" value="TonB_dep_Rec_b-barrel"/>
    <property type="match status" value="1"/>
</dbReference>
<evidence type="ECO:0000256" key="10">
    <source>
        <dbReference type="PROSITE-ProRule" id="PRU01360"/>
    </source>
</evidence>
<dbReference type="Pfam" id="PF07715">
    <property type="entry name" value="Plug"/>
    <property type="match status" value="1"/>
</dbReference>
<dbReference type="InterPro" id="IPR037066">
    <property type="entry name" value="Plug_dom_sf"/>
</dbReference>
<evidence type="ECO:0000313" key="15">
    <source>
        <dbReference type="Proteomes" id="UP000029922"/>
    </source>
</evidence>
<feature type="domain" description="TonB-dependent receptor plug" evidence="13">
    <location>
        <begin position="73"/>
        <end position="178"/>
    </location>
</feature>
<keyword evidence="6 11" id="KW-0798">TonB box</keyword>
<organism evidence="14 15">
    <name type="scientific">Helicobacter muridarum</name>
    <dbReference type="NCBI Taxonomy" id="216"/>
    <lineage>
        <taxon>Bacteria</taxon>
        <taxon>Pseudomonadati</taxon>
        <taxon>Campylobacterota</taxon>
        <taxon>Epsilonproteobacteria</taxon>
        <taxon>Campylobacterales</taxon>
        <taxon>Helicobacteraceae</taxon>
        <taxon>Helicobacter</taxon>
    </lineage>
</organism>
<name>A0A4V6I3D2_9HELI</name>
<dbReference type="PANTHER" id="PTHR30069:SF29">
    <property type="entry name" value="HEMOGLOBIN AND HEMOGLOBIN-HAPTOGLOBIN-BINDING PROTEIN 1-RELATED"/>
    <property type="match status" value="1"/>
</dbReference>
<keyword evidence="4 10" id="KW-0812">Transmembrane</keyword>
<evidence type="ECO:0000256" key="5">
    <source>
        <dbReference type="ARBA" id="ARBA00022729"/>
    </source>
</evidence>
<keyword evidence="8 14" id="KW-0675">Receptor</keyword>
<dbReference type="SUPFAM" id="SSF56935">
    <property type="entry name" value="Porins"/>
    <property type="match status" value="1"/>
</dbReference>
<dbReference type="Gene3D" id="2.40.170.20">
    <property type="entry name" value="TonB-dependent receptor, beta-barrel domain"/>
    <property type="match status" value="1"/>
</dbReference>
<evidence type="ECO:0000259" key="13">
    <source>
        <dbReference type="Pfam" id="PF07715"/>
    </source>
</evidence>
<keyword evidence="5" id="KW-0732">Signal</keyword>
<feature type="domain" description="TonB-dependent receptor-like beta-barrel" evidence="12">
    <location>
        <begin position="300"/>
        <end position="758"/>
    </location>
</feature>
<comment type="similarity">
    <text evidence="10 11">Belongs to the TonB-dependent receptor family.</text>
</comment>
<dbReference type="InterPro" id="IPR012910">
    <property type="entry name" value="Plug_dom"/>
</dbReference>
<keyword evidence="9 10" id="KW-0998">Cell outer membrane</keyword>
<dbReference type="GO" id="GO:0044718">
    <property type="term" value="P:siderophore transmembrane transport"/>
    <property type="evidence" value="ECO:0007669"/>
    <property type="project" value="TreeGrafter"/>
</dbReference>
<sequence length="785" mass="87790">MIILFSIKMLIKLILFLGLTMKNYCIITMFCVSQILHANQDDITLSLDSNTDEVKSYIIDNVIATGSPIASDISKIPGNVSIINKQNITQMPNMKPADIVKRLAGVYVQRDTGFNPRPSIRIRGINYGTLIMLDGVILSDLEGETRILNQISLYDVERVEVARGAFSSLYGTNAIGGVINFITSMPNKLQLEAIAGYGSEFQKNTANRNVLRFYGSVGNAFLDKKLRTKISVGINSDGGYPNFPAVYGGNNGSNLMGSFVDKVGRRIIGDGGRRDTIIWDTRAKIEYDIGDTSMLSSMFSISNHSYDYKDFTSYLKDGHNIINTDKDYFVGSGFGGYGSYTHIIGNVSYSSEFDEAFFKVSLSSVNLLSFWQDADLTKGGNRFGGPGTTQDINTSSNYLDFLYNFSINNIHSISTALQFRYYYLIQENYSLTDWRKDTNLIGIPILPKREGESFRAYGSQAIVASGYVNLDSNWMDNLSTSFGLRYDYWQNFESFSKGTSSSASSQNQKPLQTQQFSPKASINYNITSYWLMKASVGSGFRMPTLREIFPLNAGEFRSNTDLKPEVGLSFEFGTELQSKYANLSLYYFQTELFDMIYRSGSGITVNDPGIFKNAGYGRINGVEVSAIIPIYDFGTWGSLSLEGNYTLTNSKIIKNSADPSSIGKYLPDIPIHMGNVALHLSSAKTLDYIGKTNNDTNYIGGVYASLWAHFASEFFNDSRNSPVLSNTFGYYEAQFSLNAKLGYIFDRGFDISMQFLNITNNRYYDFYIVQGASFYAQLRYKWNVK</sequence>
<dbReference type="Proteomes" id="UP000029922">
    <property type="component" value="Unassembled WGS sequence"/>
</dbReference>
<proteinExistence type="inferred from homology"/>
<evidence type="ECO:0000256" key="1">
    <source>
        <dbReference type="ARBA" id="ARBA00004571"/>
    </source>
</evidence>
<dbReference type="STRING" id="216.LS73_07085"/>
<evidence type="ECO:0000256" key="7">
    <source>
        <dbReference type="ARBA" id="ARBA00023136"/>
    </source>
</evidence>
<evidence type="ECO:0000313" key="14">
    <source>
        <dbReference type="EMBL" id="TLD99552.1"/>
    </source>
</evidence>
<gene>
    <name evidence="14" type="ORF">LS73_007170</name>
</gene>
<evidence type="ECO:0000256" key="3">
    <source>
        <dbReference type="ARBA" id="ARBA00022452"/>
    </source>
</evidence>
<keyword evidence="3 10" id="KW-1134">Transmembrane beta strand</keyword>
<dbReference type="PROSITE" id="PS52016">
    <property type="entry name" value="TONB_DEPENDENT_REC_3"/>
    <property type="match status" value="1"/>
</dbReference>
<evidence type="ECO:0000256" key="4">
    <source>
        <dbReference type="ARBA" id="ARBA00022692"/>
    </source>
</evidence>
<dbReference type="PANTHER" id="PTHR30069">
    <property type="entry name" value="TONB-DEPENDENT OUTER MEMBRANE RECEPTOR"/>
    <property type="match status" value="1"/>
</dbReference>
<evidence type="ECO:0000256" key="9">
    <source>
        <dbReference type="ARBA" id="ARBA00023237"/>
    </source>
</evidence>